<dbReference type="GO" id="GO:0035435">
    <property type="term" value="P:phosphate ion transmembrane transport"/>
    <property type="evidence" value="ECO:0007669"/>
    <property type="project" value="TreeGrafter"/>
</dbReference>
<feature type="transmembrane region" description="Helical" evidence="6">
    <location>
        <begin position="6"/>
        <end position="24"/>
    </location>
</feature>
<dbReference type="GO" id="GO:0005315">
    <property type="term" value="F:phosphate transmembrane transporter activity"/>
    <property type="evidence" value="ECO:0007669"/>
    <property type="project" value="InterPro"/>
</dbReference>
<comment type="caution">
    <text evidence="7">The sequence shown here is derived from an EMBL/GenBank/DDBJ whole genome shotgun (WGS) entry which is preliminary data.</text>
</comment>
<reference evidence="7 8" key="1">
    <citation type="journal article" date="2016" name="Front. Microbiol.">
        <title>Comprehensive Phylogenetic Analysis of Bovine Non-aureus Staphylococci Species Based on Whole-Genome Sequencing.</title>
        <authorList>
            <person name="Naushad S."/>
            <person name="Barkema H.W."/>
            <person name="Luby C."/>
            <person name="Condas L.A."/>
            <person name="Nobrega D.B."/>
            <person name="Carson D.A."/>
            <person name="De Buck J."/>
        </authorList>
    </citation>
    <scope>NUCLEOTIDE SEQUENCE [LARGE SCALE GENOMIC DNA]</scope>
    <source>
        <strain evidence="7 8">SNUC 4781</strain>
    </source>
</reference>
<evidence type="ECO:0000256" key="6">
    <source>
        <dbReference type="SAM" id="Phobius"/>
    </source>
</evidence>
<keyword evidence="5 6" id="KW-0472">Membrane</keyword>
<keyword evidence="2" id="KW-0813">Transport</keyword>
<keyword evidence="3 6" id="KW-0812">Transmembrane</keyword>
<feature type="transmembrane region" description="Helical" evidence="6">
    <location>
        <begin position="80"/>
        <end position="103"/>
    </location>
</feature>
<dbReference type="EMBL" id="QYJN01000002">
    <property type="protein sequence ID" value="RIP35998.1"/>
    <property type="molecule type" value="Genomic_DNA"/>
</dbReference>
<sequence length="335" mass="35586">MEYIMIITVAIVIFSLAFDFINGFHDTANAVATAVSTRALTPRTAILLAAVMNFIGALTFTGVAGTITKDIVDPFKLENGLVVVLAAIISAILWNLITWYYGIPSSSSHALIGSIAGAAIASQGSFAVLHYQGFTKIIIVLLLSPVIAFAVGFVIYSIVKVVFKNANLTKANRNFRFFQIFTASLQSFSHGTNDAQKSMGIITLALIVANVQQGTSVEPQLWVKVACATAMGLGTAVGGWKIIKTVGGNIMKIRPANGAAADLSSALTIFVASSLHFPLSTTHVVSSSILGVGSANRIKGVKWNTAQRMIITWVITLPISAIVAAIIYYIMNIFL</sequence>
<evidence type="ECO:0000256" key="3">
    <source>
        <dbReference type="ARBA" id="ARBA00022692"/>
    </source>
</evidence>
<evidence type="ECO:0000256" key="2">
    <source>
        <dbReference type="ARBA" id="ARBA00022448"/>
    </source>
</evidence>
<gene>
    <name evidence="7" type="ORF">BUZ14_04925</name>
</gene>
<comment type="subcellular location">
    <subcellularLocation>
        <location evidence="1">Membrane</location>
        <topology evidence="1">Multi-pass membrane protein</topology>
    </subcellularLocation>
</comment>
<feature type="transmembrane region" description="Helical" evidence="6">
    <location>
        <begin position="137"/>
        <end position="163"/>
    </location>
</feature>
<evidence type="ECO:0000256" key="4">
    <source>
        <dbReference type="ARBA" id="ARBA00022989"/>
    </source>
</evidence>
<dbReference type="Proteomes" id="UP000265541">
    <property type="component" value="Unassembled WGS sequence"/>
</dbReference>
<evidence type="ECO:0000313" key="8">
    <source>
        <dbReference type="Proteomes" id="UP000265541"/>
    </source>
</evidence>
<dbReference type="AlphaFoldDB" id="A0A3A0VQ34"/>
<protein>
    <submittedName>
        <fullName evidence="7">Anion permease</fullName>
    </submittedName>
</protein>
<feature type="transmembrane region" description="Helical" evidence="6">
    <location>
        <begin position="110"/>
        <end position="131"/>
    </location>
</feature>
<dbReference type="PANTHER" id="PTHR11101:SF80">
    <property type="entry name" value="PHOSPHATE TRANSPORTER"/>
    <property type="match status" value="1"/>
</dbReference>
<name>A0A3A0VQ34_STAGA</name>
<feature type="transmembrane region" description="Helical" evidence="6">
    <location>
        <begin position="45"/>
        <end position="68"/>
    </location>
</feature>
<dbReference type="PANTHER" id="PTHR11101">
    <property type="entry name" value="PHOSPHATE TRANSPORTER"/>
    <property type="match status" value="1"/>
</dbReference>
<dbReference type="OrthoDB" id="9779554at2"/>
<dbReference type="GO" id="GO:0016020">
    <property type="term" value="C:membrane"/>
    <property type="evidence" value="ECO:0007669"/>
    <property type="project" value="UniProtKB-SubCell"/>
</dbReference>
<accession>A0A3A0VQ34</accession>
<dbReference type="InterPro" id="IPR001204">
    <property type="entry name" value="Phos_transporter"/>
</dbReference>
<organism evidence="7 8">
    <name type="scientific">Staphylococcus gallinarum</name>
    <dbReference type="NCBI Taxonomy" id="1293"/>
    <lineage>
        <taxon>Bacteria</taxon>
        <taxon>Bacillati</taxon>
        <taxon>Bacillota</taxon>
        <taxon>Bacilli</taxon>
        <taxon>Bacillales</taxon>
        <taxon>Staphylococcaceae</taxon>
        <taxon>Staphylococcus</taxon>
    </lineage>
</organism>
<proteinExistence type="predicted"/>
<evidence type="ECO:0000256" key="5">
    <source>
        <dbReference type="ARBA" id="ARBA00023136"/>
    </source>
</evidence>
<evidence type="ECO:0000313" key="7">
    <source>
        <dbReference type="EMBL" id="RIP35998.1"/>
    </source>
</evidence>
<dbReference type="Pfam" id="PF01384">
    <property type="entry name" value="PHO4"/>
    <property type="match status" value="1"/>
</dbReference>
<dbReference type="RefSeq" id="WP_119484770.1">
    <property type="nucleotide sequence ID" value="NZ_QYJN01000002.1"/>
</dbReference>
<keyword evidence="4 6" id="KW-1133">Transmembrane helix</keyword>
<evidence type="ECO:0000256" key="1">
    <source>
        <dbReference type="ARBA" id="ARBA00004141"/>
    </source>
</evidence>
<feature type="transmembrane region" description="Helical" evidence="6">
    <location>
        <begin position="310"/>
        <end position="331"/>
    </location>
</feature>